<accession>A0AA40WZJ6</accession>
<evidence type="ECO:0000259" key="1">
    <source>
        <dbReference type="Pfam" id="PF17185"/>
    </source>
</evidence>
<protein>
    <submittedName>
        <fullName evidence="3">Copper homeostasis/adhesion lipoprotein NlpE</fullName>
    </submittedName>
    <submittedName>
        <fullName evidence="2">Envelope stress response activation lipoprotein NlpE</fullName>
    </submittedName>
</protein>
<organism evidence="2 5">
    <name type="scientific">Rouxiella silvae</name>
    <dbReference type="NCBI Taxonomy" id="1646373"/>
    <lineage>
        <taxon>Bacteria</taxon>
        <taxon>Pseudomonadati</taxon>
        <taxon>Pseudomonadota</taxon>
        <taxon>Gammaproteobacteria</taxon>
        <taxon>Enterobacterales</taxon>
        <taxon>Yersiniaceae</taxon>
        <taxon>Rouxiella</taxon>
    </lineage>
</organism>
<dbReference type="Gene3D" id="2.40.50.540">
    <property type="match status" value="1"/>
</dbReference>
<keyword evidence="2" id="KW-0449">Lipoprotein</keyword>
<evidence type="ECO:0000313" key="3">
    <source>
        <dbReference type="EMBL" id="ORJ20321.1"/>
    </source>
</evidence>
<dbReference type="InterPro" id="IPR007298">
    <property type="entry name" value="Cu-R_lipoprotein_NlpE"/>
</dbReference>
<gene>
    <name evidence="2" type="primary">nlpE</name>
    <name evidence="2" type="synonym">cutF</name>
    <name evidence="3" type="ORF">BS639_15780</name>
    <name evidence="2" type="ORF">ITX54_03930</name>
</gene>
<evidence type="ECO:0000313" key="5">
    <source>
        <dbReference type="Proteomes" id="UP000705283"/>
    </source>
</evidence>
<dbReference type="InterPro" id="IPR038139">
    <property type="entry name" value="NlpE_C_sf"/>
</dbReference>
<reference evidence="2" key="4">
    <citation type="submission" date="2022-09" db="EMBL/GenBank/DDBJ databases">
        <title>Rouxiella aceris sp. nov., isolated from tree sap and emended description of the genus Rhouxiella.</title>
        <authorList>
            <person name="Kim I.S."/>
        </authorList>
    </citation>
    <scope>NUCLEOTIDE SEQUENCE</scope>
    <source>
        <strain evidence="2">SAP-2</strain>
    </source>
</reference>
<reference evidence="2" key="3">
    <citation type="submission" date="2020-11" db="EMBL/GenBank/DDBJ databases">
        <authorList>
            <person name="Lee S.D."/>
        </authorList>
    </citation>
    <scope>NUCLEOTIDE SEQUENCE</scope>
    <source>
        <strain evidence="2">SAP-2</strain>
    </source>
</reference>
<dbReference type="EMBL" id="MRWD01000038">
    <property type="protein sequence ID" value="ORJ20321.1"/>
    <property type="molecule type" value="Genomic_DNA"/>
</dbReference>
<dbReference type="InterPro" id="IPR043176">
    <property type="entry name" value="NlpE_N_sf"/>
</dbReference>
<dbReference type="Pfam" id="PF17185">
    <property type="entry name" value="NlpE_C"/>
    <property type="match status" value="1"/>
</dbReference>
<dbReference type="PROSITE" id="PS51257">
    <property type="entry name" value="PROKAR_LIPOPROTEIN"/>
    <property type="match status" value="1"/>
</dbReference>
<dbReference type="RefSeq" id="WP_084983579.1">
    <property type="nucleotide sequence ID" value="NZ_CBCSCF010000018.1"/>
</dbReference>
<dbReference type="Proteomes" id="UP000192722">
    <property type="component" value="Unassembled WGS sequence"/>
</dbReference>
<keyword evidence="4" id="KW-1185">Reference proteome</keyword>
<proteinExistence type="predicted"/>
<evidence type="ECO:0000313" key="4">
    <source>
        <dbReference type="Proteomes" id="UP000192722"/>
    </source>
</evidence>
<comment type="caution">
    <text evidence="2">The sequence shown here is derived from an EMBL/GenBank/DDBJ whole genome shotgun (WGS) entry which is preliminary data.</text>
</comment>
<dbReference type="Proteomes" id="UP000705283">
    <property type="component" value="Unassembled WGS sequence"/>
</dbReference>
<dbReference type="NCBIfam" id="NF007814">
    <property type="entry name" value="PRK10523.1"/>
    <property type="match status" value="1"/>
</dbReference>
<dbReference type="InterPro" id="IPR033450">
    <property type="entry name" value="NlpE_C"/>
</dbReference>
<name>A0AA40WZJ6_9GAMM</name>
<dbReference type="EMBL" id="JADMKS010000002">
    <property type="protein sequence ID" value="MBF6635813.1"/>
    <property type="molecule type" value="Genomic_DNA"/>
</dbReference>
<feature type="domain" description="NlpE C-terminal OB" evidence="1">
    <location>
        <begin position="142"/>
        <end position="230"/>
    </location>
</feature>
<dbReference type="AlphaFoldDB" id="A0AA40WZJ6"/>
<reference evidence="3" key="1">
    <citation type="submission" date="2016-12" db="EMBL/GenBank/DDBJ databases">
        <authorList>
            <person name="Le Fleche-Mateos A."/>
        </authorList>
    </citation>
    <scope>NUCLEOTIDE SEQUENCE</scope>
    <source>
        <strain evidence="3">213</strain>
    </source>
</reference>
<evidence type="ECO:0000313" key="2">
    <source>
        <dbReference type="EMBL" id="MBF6635813.1"/>
    </source>
</evidence>
<dbReference type="Gene3D" id="2.40.128.300">
    <property type="match status" value="1"/>
</dbReference>
<reference evidence="3 4" key="2">
    <citation type="journal article" date="2017" name="Int. J. Syst. Evol. Microbiol.">
        <title>Rouxiella badensis sp. nov. and Rouxiella silvae sp. nov. isolated from peat bog soil in Germany and emendation of the genus description.</title>
        <authorList>
            <person name="Le Fleche-Mateos A."/>
            <person name="Kugler J.H."/>
            <person name="Hansen S.H."/>
            <person name="Syldatk C."/>
            <person name="Hausmann R."/>
            <person name="Lomprez F."/>
            <person name="Vandenbogaert M."/>
            <person name="Manuguerra J.C."/>
            <person name="Grimont P.A."/>
        </authorList>
    </citation>
    <scope>NUCLEOTIDE SEQUENCE [LARGE SCALE GENOMIC DNA]</scope>
    <source>
        <strain evidence="3 4">213</strain>
    </source>
</reference>
<sequence>MKKIMITVGLTFSLLSLFGCHNKIFAQEQPFEAMQQSYKGVLPCADCSGIETSLFLQQDGTYILREVYQVKPKEDQAFAQYGKWARTADKLVLTEANGEKRYFRPVGDNLEMLDIHGDPIQSKTPHLAMHYQLQPAEQRMPETPMPLSGMVRYQADNVVFTDCTTGKVIPMATSSMLHKAYMNMPHSPDQLVFVSMDGHFQVEPGGDDGRGHKLLVADSNISLDPGKNCQ</sequence>
<dbReference type="Pfam" id="PF04170">
    <property type="entry name" value="NlpE"/>
    <property type="match status" value="1"/>
</dbReference>